<dbReference type="PANTHER" id="PTHR47785:SF4">
    <property type="entry name" value="ZN(II)2CYS6 TRANSCRIPTION FACTOR (EUROFUNG)"/>
    <property type="match status" value="1"/>
</dbReference>
<feature type="region of interest" description="Disordered" evidence="2">
    <location>
        <begin position="745"/>
        <end position="797"/>
    </location>
</feature>
<protein>
    <recommendedName>
        <fullName evidence="3">Zn(2)-C6 fungal-type domain-containing protein</fullName>
    </recommendedName>
</protein>
<feature type="region of interest" description="Disordered" evidence="2">
    <location>
        <begin position="342"/>
        <end position="381"/>
    </location>
</feature>
<feature type="compositionally biased region" description="Low complexity" evidence="2">
    <location>
        <begin position="1164"/>
        <end position="1177"/>
    </location>
</feature>
<dbReference type="SMART" id="SM00066">
    <property type="entry name" value="GAL4"/>
    <property type="match status" value="1"/>
</dbReference>
<feature type="region of interest" description="Disordered" evidence="2">
    <location>
        <begin position="1164"/>
        <end position="1224"/>
    </location>
</feature>
<dbReference type="Pfam" id="PF00172">
    <property type="entry name" value="Zn_clus"/>
    <property type="match status" value="1"/>
</dbReference>
<sequence length="1243" mass="137897">MAFPGGMPSQQCPYPPTNGDRSLHRTLSSNAGWRDVFPYAPVDSNPMPCSSQIQLQPQFPKSPPMKQILPYEDQEASSSVARTQQPKHPRVSQACGRCRLNKTKCDEQKPCKNCKERKELCKKEPIKQQDNFQVYLLEKLGTIGSKLEEFTLSLDKWTTSCDLRMSNLDGAIQAFNAYTGGLTRSEETASNGHQEFTFEVLDNDRDFPPSSPVPAGKPAIPENHTTGTGNLLMWPPIQSLVGHLLVKHGIKYPKTYPLAIEENRGPLHLYGRGEGSKKRPGGSYWGGMDTTETASCLRLDHDHVWKLVGSYMENMQNMHPIILPRDLDSLIQDFLPTVSVTNSARPPPIAGSAAKHETVGEKRKREDKYDGSEPKLAHQRRPALSRDIKTAVVLCILALGEICLDKERIPDIVPTRGEMQGQGFPEPMKRNIDVIPGLQYLANATDILGNQMGGTSVWHVYASILAGLYHGQLGRVMESYWHIYHACVKAQHLLRDHFYRLTAAKGQDIKDTRYYLIYWTCMQLECDIIAELNLQQSGISKYEQSMPHPDLEHMIVFGIDQRVAFSYYGQLWLQKTLNKAHTMLYGPKSERERYTLIDLVKILHSNLTDKEDVWWPKLHAHDPPTPADSILDARLRAKYWGAMNIICRPVIRSILMLNYQGTQEWLDLTDPLNELLDPRDKTVLDIAKSGINALLHSTKAFHGLAERRPTIASAAAVRTPETQIENFHPHSTAAAMPSQAFVAAAASCRPHRGPARAQPSGLAESQHAPDSQQPKRPYHGAAEPAKDAAAKHPPSDGAARLDMTQLIQKLQRDVDVQKEVYQNVEAHFARILRDYEGDKYEDHRKLAMSIEDVVLGHLRLQMLGEKERPRSPSRSPPKTDQGSPADSRAGKATVPGAANRSWATVAASAAISARAATTTPSKGGSTPPPPVRKQPDHRVLIRTHQPGLDPREPFALRRKTSEAVGVTLAEIPAIMRTPTGWYNYAVPGVPRTIHSPWDDEPLDVQQYIKEEAKTQAGLNPVECKPSRHGYNPATGTATWIISFLQPVPRLFTLFGTSGKSRLVEKNPRIELHSTGCQGYCNAKRCIRPKKCGQCSRKAHAGECKDPPKCANCCGPFPAGHKGCPAAPKLENNKVIRPSVRKLKDIRRHGQARYTKELERTAETAAKTAVRAAAQTAQPTEVASSNKSSTTSGKRNRSTSDAGAIRQFLTRFAPPSSSEDSCITVSTQATCTSATNEQQPSLHD</sequence>
<evidence type="ECO:0000256" key="2">
    <source>
        <dbReference type="SAM" id="MobiDB-lite"/>
    </source>
</evidence>
<feature type="region of interest" description="Disordered" evidence="2">
    <location>
        <begin position="913"/>
        <end position="936"/>
    </location>
</feature>
<organism>
    <name type="scientific">Pyricularia oryzae (strain P131)</name>
    <name type="common">Rice blast fungus</name>
    <name type="synonym">Magnaporthe oryzae</name>
    <dbReference type="NCBI Taxonomy" id="1143193"/>
    <lineage>
        <taxon>Eukaryota</taxon>
        <taxon>Fungi</taxon>
        <taxon>Dikarya</taxon>
        <taxon>Ascomycota</taxon>
        <taxon>Pezizomycotina</taxon>
        <taxon>Sordariomycetes</taxon>
        <taxon>Sordariomycetidae</taxon>
        <taxon>Magnaporthales</taxon>
        <taxon>Pyriculariaceae</taxon>
        <taxon>Pyricularia</taxon>
    </lineage>
</organism>
<feature type="compositionally biased region" description="Polar residues" evidence="2">
    <location>
        <begin position="1214"/>
        <end position="1224"/>
    </location>
</feature>
<feature type="region of interest" description="Disordered" evidence="2">
    <location>
        <begin position="1"/>
        <end position="22"/>
    </location>
</feature>
<feature type="domain" description="Zn(2)-C6 fungal-type" evidence="3">
    <location>
        <begin position="94"/>
        <end position="121"/>
    </location>
</feature>
<feature type="compositionally biased region" description="Basic and acidic residues" evidence="2">
    <location>
        <begin position="354"/>
        <end position="376"/>
    </location>
</feature>
<name>L7JSP0_PYRO1</name>
<evidence type="ECO:0000256" key="1">
    <source>
        <dbReference type="ARBA" id="ARBA00023242"/>
    </source>
</evidence>
<accession>L7JSP0</accession>
<dbReference type="EMBL" id="JH795725">
    <property type="protein sequence ID" value="ELQ70545.1"/>
    <property type="molecule type" value="Genomic_DNA"/>
</dbReference>
<dbReference type="CDD" id="cd12148">
    <property type="entry name" value="fungal_TF_MHR"/>
    <property type="match status" value="1"/>
</dbReference>
<gene>
    <name evidence="4" type="ORF">OOW_P131scaffold00006g8</name>
</gene>
<dbReference type="InterPro" id="IPR036864">
    <property type="entry name" value="Zn2-C6_fun-type_DNA-bd_sf"/>
</dbReference>
<dbReference type="GO" id="GO:0008270">
    <property type="term" value="F:zinc ion binding"/>
    <property type="evidence" value="ECO:0007669"/>
    <property type="project" value="InterPro"/>
</dbReference>
<dbReference type="CDD" id="cd00067">
    <property type="entry name" value="GAL4"/>
    <property type="match status" value="1"/>
</dbReference>
<dbReference type="InterPro" id="IPR053181">
    <property type="entry name" value="EcdB-like_regulator"/>
</dbReference>
<dbReference type="SUPFAM" id="SSF57701">
    <property type="entry name" value="Zn2/Cys6 DNA-binding domain"/>
    <property type="match status" value="1"/>
</dbReference>
<feature type="region of interest" description="Disordered" evidence="2">
    <location>
        <begin position="864"/>
        <end position="899"/>
    </location>
</feature>
<dbReference type="InterPro" id="IPR001138">
    <property type="entry name" value="Zn2Cys6_DnaBD"/>
</dbReference>
<keyword evidence="1" id="KW-0539">Nucleus</keyword>
<dbReference type="GO" id="GO:0000981">
    <property type="term" value="F:DNA-binding transcription factor activity, RNA polymerase II-specific"/>
    <property type="evidence" value="ECO:0007669"/>
    <property type="project" value="InterPro"/>
</dbReference>
<dbReference type="AlphaFoldDB" id="L7JSP0"/>
<proteinExistence type="predicted"/>
<reference evidence="4" key="1">
    <citation type="journal article" date="2012" name="PLoS Genet.">
        <title>Comparative analysis of the genomes of two field isolates of the rice blast fungus Magnaporthe oryzae.</title>
        <authorList>
            <person name="Xue M."/>
            <person name="Yang J."/>
            <person name="Li Z."/>
            <person name="Hu S."/>
            <person name="Yao N."/>
            <person name="Dean R.A."/>
            <person name="Zhao W."/>
            <person name="Shen M."/>
            <person name="Zhang H."/>
            <person name="Li C."/>
            <person name="Liu L."/>
            <person name="Cao L."/>
            <person name="Xu X."/>
            <person name="Xing Y."/>
            <person name="Hsiang T."/>
            <person name="Zhang Z."/>
            <person name="Xu J.R."/>
            <person name="Peng Y.L."/>
        </authorList>
    </citation>
    <scope>NUCLEOTIDE SEQUENCE [LARGE SCALE GENOMIC DNA]</scope>
    <source>
        <strain evidence="4">P131</strain>
    </source>
</reference>
<evidence type="ECO:0000259" key="3">
    <source>
        <dbReference type="PROSITE" id="PS50048"/>
    </source>
</evidence>
<feature type="compositionally biased region" description="Low complexity" evidence="2">
    <location>
        <begin position="913"/>
        <end position="925"/>
    </location>
</feature>
<evidence type="ECO:0000313" key="4">
    <source>
        <dbReference type="EMBL" id="ELQ70545.1"/>
    </source>
</evidence>
<dbReference type="PANTHER" id="PTHR47785">
    <property type="entry name" value="ZN(II)2CYS6 TRANSCRIPTION FACTOR (EUROFUNG)-RELATED-RELATED"/>
    <property type="match status" value="1"/>
</dbReference>
<dbReference type="Gene3D" id="4.10.240.10">
    <property type="entry name" value="Zn(2)-C6 fungal-type DNA-binding domain"/>
    <property type="match status" value="1"/>
</dbReference>
<dbReference type="PROSITE" id="PS00463">
    <property type="entry name" value="ZN2_CY6_FUNGAL_1"/>
    <property type="match status" value="1"/>
</dbReference>
<dbReference type="PROSITE" id="PS50048">
    <property type="entry name" value="ZN2_CY6_FUNGAL_2"/>
    <property type="match status" value="1"/>
</dbReference>
<feature type="compositionally biased region" description="Polar residues" evidence="2">
    <location>
        <begin position="1178"/>
        <end position="1192"/>
    </location>
</feature>
<feature type="compositionally biased region" description="Basic and acidic residues" evidence="2">
    <location>
        <begin position="784"/>
        <end position="794"/>
    </location>
</feature>